<dbReference type="EMBL" id="JAGDFM010000118">
    <property type="protein sequence ID" value="KAG7385606.1"/>
    <property type="molecule type" value="Genomic_DNA"/>
</dbReference>
<keyword evidence="2" id="KW-1185">Reference proteome</keyword>
<dbReference type="PANTHER" id="PTHR34286">
    <property type="entry name" value="TRANSMEMBRANE PROTEIN"/>
    <property type="match status" value="1"/>
</dbReference>
<sequence>MGFMMAVRVINAVGGEPHNVLRANMVSREHFPAPRQIGHPRVATNSSSWLAAATKPTRETLAMGEAFYTSNFSASDTSTTIIFFFNVFRGEPEVLRMQLEAALNQQHVRPPEVWVMCFNSPKRPLYEAVVSAIRAKYPERDRQLVLTASDFNHKFHGLAYMATTKYVLIVDDDKPIDPTTVHDYIQYMDRQKGVWGNNGHLRAATFEGYKSWPKVGYNLSMTDMTEQDYLSGMWFLEQSWLEYFMKERLPSWATSEDMHLSHVMRKYLNLNTYAGRVAIGKTLPRKAKEVQATQGSALDLREFIFDHELGRGNKVVSVDSPIETLVYAETVGDIEDYVAKLDACPWSNGSAPANVGEANRAEMSGPWCGGGKTAAVFRGGKEQDVKGLVAAAEKLCAQTDCEYFSVKPSIRHGIRYFNMREGFGQASTSVEIPFQTGASDVMLSLVGILNNVLPVESTSWPETDAAKRNRLVIYHRTVLLAVDIHRISKTNGKRSHSLKDKFPTGFKTFVRSQSLKSEFRSYALPAAQSPTAPTPSHDMSGGGEYPYPKYTWSPAGGWWAKTKNWQRKTGVALVVMAAVVTPLALFSSSNHVKFPAEERRKL</sequence>
<comment type="caution">
    <text evidence="1">The sequence shown here is derived from an EMBL/GenBank/DDBJ whole genome shotgun (WGS) entry which is preliminary data.</text>
</comment>
<dbReference type="Proteomes" id="UP000694044">
    <property type="component" value="Unassembled WGS sequence"/>
</dbReference>
<dbReference type="OrthoDB" id="2100988at2759"/>
<name>A0A8T1VXE3_9STRA</name>
<dbReference type="CDD" id="cd00761">
    <property type="entry name" value="Glyco_tranf_GTA_type"/>
    <property type="match status" value="1"/>
</dbReference>
<gene>
    <name evidence="1" type="ORF">PHYPSEUDO_001258</name>
</gene>
<evidence type="ECO:0000313" key="1">
    <source>
        <dbReference type="EMBL" id="KAG7385606.1"/>
    </source>
</evidence>
<evidence type="ECO:0000313" key="2">
    <source>
        <dbReference type="Proteomes" id="UP000694044"/>
    </source>
</evidence>
<accession>A0A8T1VXE3</accession>
<organism evidence="1 2">
    <name type="scientific">Phytophthora pseudosyringae</name>
    <dbReference type="NCBI Taxonomy" id="221518"/>
    <lineage>
        <taxon>Eukaryota</taxon>
        <taxon>Sar</taxon>
        <taxon>Stramenopiles</taxon>
        <taxon>Oomycota</taxon>
        <taxon>Peronosporomycetes</taxon>
        <taxon>Peronosporales</taxon>
        <taxon>Peronosporaceae</taxon>
        <taxon>Phytophthora</taxon>
    </lineage>
</organism>
<proteinExistence type="predicted"/>
<reference evidence="1" key="1">
    <citation type="submission" date="2021-02" db="EMBL/GenBank/DDBJ databases">
        <authorList>
            <person name="Palmer J.M."/>
        </authorList>
    </citation>
    <scope>NUCLEOTIDE SEQUENCE</scope>
    <source>
        <strain evidence="1">SCRP734</strain>
    </source>
</reference>
<protein>
    <submittedName>
        <fullName evidence="1">Uncharacterized protein</fullName>
    </submittedName>
</protein>
<dbReference type="AlphaFoldDB" id="A0A8T1VXE3"/>
<dbReference type="PANTHER" id="PTHR34286:SF1">
    <property type="entry name" value="TRANSMEMBRANE PROTEIN"/>
    <property type="match status" value="1"/>
</dbReference>